<name>A0ABN9VIK8_9DINO</name>
<feature type="non-terminal residue" evidence="2">
    <location>
        <position position="87"/>
    </location>
</feature>
<feature type="non-terminal residue" evidence="2">
    <location>
        <position position="1"/>
    </location>
</feature>
<evidence type="ECO:0000313" key="3">
    <source>
        <dbReference type="Proteomes" id="UP001189429"/>
    </source>
</evidence>
<dbReference type="Proteomes" id="UP001189429">
    <property type="component" value="Unassembled WGS sequence"/>
</dbReference>
<sequence>RAGGPRAAGVRGAHRGARGARRPGRGSSAHGRRAAPRGAVRGLGGGPWRRRPGVPQGPCRRRRGYSDGQGQLRAQLEGLRELSTAEL</sequence>
<proteinExistence type="predicted"/>
<comment type="caution">
    <text evidence="2">The sequence shown here is derived from an EMBL/GenBank/DDBJ whole genome shotgun (WGS) entry which is preliminary data.</text>
</comment>
<feature type="compositionally biased region" description="Low complexity" evidence="1">
    <location>
        <begin position="1"/>
        <end position="11"/>
    </location>
</feature>
<reference evidence="2" key="1">
    <citation type="submission" date="2023-10" db="EMBL/GenBank/DDBJ databases">
        <authorList>
            <person name="Chen Y."/>
            <person name="Shah S."/>
            <person name="Dougan E. K."/>
            <person name="Thang M."/>
            <person name="Chan C."/>
        </authorList>
    </citation>
    <scope>NUCLEOTIDE SEQUENCE [LARGE SCALE GENOMIC DNA]</scope>
</reference>
<feature type="region of interest" description="Disordered" evidence="1">
    <location>
        <begin position="1"/>
        <end position="87"/>
    </location>
</feature>
<keyword evidence="3" id="KW-1185">Reference proteome</keyword>
<evidence type="ECO:0000256" key="1">
    <source>
        <dbReference type="SAM" id="MobiDB-lite"/>
    </source>
</evidence>
<dbReference type="EMBL" id="CAUYUJ010017237">
    <property type="protein sequence ID" value="CAK0873071.1"/>
    <property type="molecule type" value="Genomic_DNA"/>
</dbReference>
<protein>
    <submittedName>
        <fullName evidence="2">Uncharacterized protein</fullName>
    </submittedName>
</protein>
<evidence type="ECO:0000313" key="2">
    <source>
        <dbReference type="EMBL" id="CAK0873071.1"/>
    </source>
</evidence>
<accession>A0ABN9VIK8</accession>
<feature type="compositionally biased region" description="Basic residues" evidence="1">
    <location>
        <begin position="12"/>
        <end position="35"/>
    </location>
</feature>
<organism evidence="2 3">
    <name type="scientific">Prorocentrum cordatum</name>
    <dbReference type="NCBI Taxonomy" id="2364126"/>
    <lineage>
        <taxon>Eukaryota</taxon>
        <taxon>Sar</taxon>
        <taxon>Alveolata</taxon>
        <taxon>Dinophyceae</taxon>
        <taxon>Prorocentrales</taxon>
        <taxon>Prorocentraceae</taxon>
        <taxon>Prorocentrum</taxon>
    </lineage>
</organism>
<gene>
    <name evidence="2" type="ORF">PCOR1329_LOCUS58373</name>
</gene>